<keyword evidence="2" id="KW-1185">Reference proteome</keyword>
<dbReference type="EMBL" id="AALC02000019">
    <property type="protein sequence ID" value="EEQ06922.1"/>
    <property type="molecule type" value="Genomic_DNA"/>
</dbReference>
<accession>A0ABP2E2X4</accession>
<evidence type="ECO:0000313" key="2">
    <source>
        <dbReference type="Proteomes" id="UP000010319"/>
    </source>
</evidence>
<organism evidence="1 2">
    <name type="scientific">Yersinia bercovieri ATCC 43970</name>
    <dbReference type="NCBI Taxonomy" id="349968"/>
    <lineage>
        <taxon>Bacteria</taxon>
        <taxon>Pseudomonadati</taxon>
        <taxon>Pseudomonadota</taxon>
        <taxon>Gammaproteobacteria</taxon>
        <taxon>Enterobacterales</taxon>
        <taxon>Yersiniaceae</taxon>
        <taxon>Yersinia</taxon>
    </lineage>
</organism>
<proteinExistence type="predicted"/>
<sequence length="49" mass="5716">MPHGGNIKLGYMRSKSRSTKFKHNNQAEFLARKCVRGRMTSHEKLNKIQ</sequence>
<evidence type="ECO:0000313" key="1">
    <source>
        <dbReference type="EMBL" id="EEQ06922.1"/>
    </source>
</evidence>
<gene>
    <name evidence="1" type="ORF">yberc0001_30530</name>
</gene>
<reference evidence="1" key="1">
    <citation type="submission" date="2008-12" db="EMBL/GenBank/DDBJ databases">
        <title>Annotation of the Yersinia bercovieri ATCC 43970 genome.</title>
        <authorList>
            <person name="Read T.D."/>
            <person name="Akmal A."/>
            <person name="Bishop-Lilly K."/>
            <person name="Chen P.E."/>
            <person name="Cook C."/>
            <person name="Kiley M.P."/>
            <person name="Lentz S."/>
            <person name="Mateczun A."/>
            <person name="Nagarajan N."/>
            <person name="Nolan N."/>
            <person name="Osborne B.I."/>
            <person name="Pop M."/>
            <person name="Sozhamannan S."/>
            <person name="Stewart A.C."/>
            <person name="Sulakvelidze A."/>
            <person name="Thomason B."/>
            <person name="Willner K."/>
            <person name="Zwick M.E."/>
        </authorList>
    </citation>
    <scope>NUCLEOTIDE SEQUENCE [LARGE SCALE GENOMIC DNA]</scope>
    <source>
        <strain evidence="1">ATCC 43970</strain>
    </source>
</reference>
<protein>
    <submittedName>
        <fullName evidence="1">Uncharacterized protein</fullName>
    </submittedName>
</protein>
<name>A0ABP2E2X4_YERBE</name>
<dbReference type="Proteomes" id="UP000010319">
    <property type="component" value="Unassembled WGS sequence"/>
</dbReference>
<comment type="caution">
    <text evidence="1">The sequence shown here is derived from an EMBL/GenBank/DDBJ whole genome shotgun (WGS) entry which is preliminary data.</text>
</comment>